<accession>A0ABX1QWR0</accession>
<dbReference type="PIRSF" id="PIRSF006305">
    <property type="entry name" value="Maf"/>
    <property type="match status" value="1"/>
</dbReference>
<dbReference type="SUPFAM" id="SSF52972">
    <property type="entry name" value="ITPase-like"/>
    <property type="match status" value="1"/>
</dbReference>
<keyword evidence="4 5" id="KW-0546">Nucleotide metabolism</keyword>
<comment type="cofactor">
    <cofactor evidence="5">
        <name>a divalent metal cation</name>
        <dbReference type="ChEBI" id="CHEBI:60240"/>
    </cofactor>
</comment>
<dbReference type="Proteomes" id="UP000709336">
    <property type="component" value="Unassembled WGS sequence"/>
</dbReference>
<sequence>MSAKIILASSSPYRKQQLAQLGLKVDSASPDIDESPHSAEAPQQLAERLALAKARKIAEQFPDAIVIGSDQTASVDINGEALLLGKAGNFTKAKQQLTQCQGKTVIFYSVVCLHCASSNKQLVRTEITKVNFRQLSDADIDAYLHCEQPYDCAGSFKAEGKGILLLDELSSRDPNALIGMPVILLREMLAEFDIDLLRLATQPVA</sequence>
<dbReference type="EMBL" id="JAATNW010000001">
    <property type="protein sequence ID" value="NMH58682.1"/>
    <property type="molecule type" value="Genomic_DNA"/>
</dbReference>
<organism evidence="6 7">
    <name type="scientific">Alteromonas ponticola</name>
    <dbReference type="NCBI Taxonomy" id="2720613"/>
    <lineage>
        <taxon>Bacteria</taxon>
        <taxon>Pseudomonadati</taxon>
        <taxon>Pseudomonadota</taxon>
        <taxon>Gammaproteobacteria</taxon>
        <taxon>Alteromonadales</taxon>
        <taxon>Alteromonadaceae</taxon>
        <taxon>Alteromonas/Salinimonas group</taxon>
        <taxon>Alteromonas</taxon>
    </lineage>
</organism>
<feature type="site" description="Important for substrate specificity" evidence="5">
    <location>
        <position position="13"/>
    </location>
</feature>
<dbReference type="CDD" id="cd00555">
    <property type="entry name" value="Maf"/>
    <property type="match status" value="1"/>
</dbReference>
<evidence type="ECO:0000256" key="4">
    <source>
        <dbReference type="ARBA" id="ARBA00023080"/>
    </source>
</evidence>
<gene>
    <name evidence="6" type="primary">maf</name>
    <name evidence="6" type="ORF">HCJ96_01410</name>
</gene>
<comment type="caution">
    <text evidence="5">Lacks conserved residue(s) required for the propagation of feature annotation.</text>
</comment>
<proteinExistence type="inferred from homology"/>
<keyword evidence="2 5" id="KW-0963">Cytoplasm</keyword>
<dbReference type="Gene3D" id="3.90.950.10">
    <property type="match status" value="1"/>
</dbReference>
<name>A0ABX1QWR0_9ALTE</name>
<dbReference type="PANTHER" id="PTHR43213">
    <property type="entry name" value="BIFUNCTIONAL DTTP/UTP PYROPHOSPHATASE/METHYLTRANSFERASE PROTEIN-RELATED"/>
    <property type="match status" value="1"/>
</dbReference>
<comment type="catalytic activity">
    <reaction evidence="5">
        <text>N(7)-methyl-GTP + H2O = N(7)-methyl-GMP + diphosphate + H(+)</text>
        <dbReference type="Rhea" id="RHEA:58744"/>
        <dbReference type="ChEBI" id="CHEBI:15377"/>
        <dbReference type="ChEBI" id="CHEBI:15378"/>
        <dbReference type="ChEBI" id="CHEBI:33019"/>
        <dbReference type="ChEBI" id="CHEBI:58285"/>
        <dbReference type="ChEBI" id="CHEBI:87133"/>
    </reaction>
</comment>
<dbReference type="InterPro" id="IPR029001">
    <property type="entry name" value="ITPase-like_fam"/>
</dbReference>
<dbReference type="InterPro" id="IPR003697">
    <property type="entry name" value="Maf-like"/>
</dbReference>
<evidence type="ECO:0000256" key="3">
    <source>
        <dbReference type="ARBA" id="ARBA00022801"/>
    </source>
</evidence>
<feature type="active site" description="Proton acceptor" evidence="5">
    <location>
        <position position="70"/>
    </location>
</feature>
<dbReference type="NCBIfam" id="TIGR00172">
    <property type="entry name" value="maf"/>
    <property type="match status" value="1"/>
</dbReference>
<comment type="caution">
    <text evidence="6">The sequence shown here is derived from an EMBL/GenBank/DDBJ whole genome shotgun (WGS) entry which is preliminary data.</text>
</comment>
<evidence type="ECO:0000313" key="7">
    <source>
        <dbReference type="Proteomes" id="UP000709336"/>
    </source>
</evidence>
<dbReference type="Pfam" id="PF02545">
    <property type="entry name" value="Maf"/>
    <property type="match status" value="1"/>
</dbReference>
<reference evidence="6 7" key="1">
    <citation type="submission" date="2020-03" db="EMBL/GenBank/DDBJ databases">
        <title>Alteromonas ponticola sp. nov., isolated from seawater.</title>
        <authorList>
            <person name="Yoon J.-H."/>
            <person name="Kim Y.-O."/>
        </authorList>
    </citation>
    <scope>NUCLEOTIDE SEQUENCE [LARGE SCALE GENOMIC DNA]</scope>
    <source>
        <strain evidence="6 7">MYP5</strain>
    </source>
</reference>
<evidence type="ECO:0000256" key="1">
    <source>
        <dbReference type="ARBA" id="ARBA00004496"/>
    </source>
</evidence>
<dbReference type="RefSeq" id="WP_169209238.1">
    <property type="nucleotide sequence ID" value="NZ_JAATNW010000001.1"/>
</dbReference>
<dbReference type="HAMAP" id="MF_00528">
    <property type="entry name" value="Maf"/>
    <property type="match status" value="1"/>
</dbReference>
<keyword evidence="7" id="KW-1185">Reference proteome</keyword>
<dbReference type="PANTHER" id="PTHR43213:SF10">
    <property type="entry name" value="7-METHYL-GTP PYROPHOSPHATASE"/>
    <property type="match status" value="1"/>
</dbReference>
<comment type="function">
    <text evidence="5">Nucleoside triphosphate pyrophosphatase that hydrolyzes 7-methyl-GTP (m(7)GTP). May have a dual role in cell division arrest and in preventing the incorporation of modified nucleotides into cellular nucleic acids.</text>
</comment>
<evidence type="ECO:0000256" key="5">
    <source>
        <dbReference type="HAMAP-Rule" id="MF_00528"/>
    </source>
</evidence>
<comment type="similarity">
    <text evidence="5">Belongs to the Maf family. YceF subfamily.</text>
</comment>
<evidence type="ECO:0000256" key="2">
    <source>
        <dbReference type="ARBA" id="ARBA00022490"/>
    </source>
</evidence>
<feature type="site" description="Important for substrate specificity" evidence="5">
    <location>
        <position position="71"/>
    </location>
</feature>
<evidence type="ECO:0000313" key="6">
    <source>
        <dbReference type="EMBL" id="NMH58682.1"/>
    </source>
</evidence>
<feature type="site" description="Important for substrate specificity" evidence="5">
    <location>
        <position position="159"/>
    </location>
</feature>
<comment type="subcellular location">
    <subcellularLocation>
        <location evidence="1 5">Cytoplasm</location>
    </subcellularLocation>
</comment>
<dbReference type="EC" id="3.6.1.-" evidence="5"/>
<keyword evidence="3 5" id="KW-0378">Hydrolase</keyword>
<protein>
    <recommendedName>
        <fullName evidence="5">7-methyl-GTP pyrophosphatase</fullName>
        <shortName evidence="5">m(7)GTP pyrophosphatase</shortName>
        <ecNumber evidence="5">3.6.1.-</ecNumber>
    </recommendedName>
</protein>